<feature type="transmembrane region" description="Helical" evidence="5">
    <location>
        <begin position="95"/>
        <end position="110"/>
    </location>
</feature>
<dbReference type="Gene3D" id="2.40.50.140">
    <property type="entry name" value="Nucleic acid-binding proteins"/>
    <property type="match status" value="1"/>
</dbReference>
<dbReference type="Proteomes" id="UP000184389">
    <property type="component" value="Unassembled WGS sequence"/>
</dbReference>
<protein>
    <submittedName>
        <fullName evidence="8">NfeD-like C-terminal, partner-binding</fullName>
    </submittedName>
</protein>
<dbReference type="OrthoDB" id="9806253at2"/>
<gene>
    <name evidence="8" type="ORF">SAMN02745180_00741</name>
</gene>
<dbReference type="InterPro" id="IPR002810">
    <property type="entry name" value="NfeD-like_C"/>
</dbReference>
<dbReference type="PANTHER" id="PTHR33507:SF3">
    <property type="entry name" value="INNER MEMBRANE PROTEIN YBBJ"/>
    <property type="match status" value="1"/>
</dbReference>
<evidence type="ECO:0000256" key="4">
    <source>
        <dbReference type="ARBA" id="ARBA00023136"/>
    </source>
</evidence>
<evidence type="ECO:0000313" key="8">
    <source>
        <dbReference type="EMBL" id="SHH65538.1"/>
    </source>
</evidence>
<evidence type="ECO:0000313" key="9">
    <source>
        <dbReference type="Proteomes" id="UP000184389"/>
    </source>
</evidence>
<evidence type="ECO:0000259" key="7">
    <source>
        <dbReference type="Pfam" id="PF24961"/>
    </source>
</evidence>
<dbReference type="RefSeq" id="WP_072743305.1">
    <property type="nucleotide sequence ID" value="NZ_FQXR01000003.1"/>
</dbReference>
<dbReference type="EMBL" id="FQXR01000003">
    <property type="protein sequence ID" value="SHH65538.1"/>
    <property type="molecule type" value="Genomic_DNA"/>
</dbReference>
<name>A0A1M5URU6_9FIRM</name>
<keyword evidence="4 5" id="KW-0472">Membrane</keyword>
<accession>A0A1M5URU6</accession>
<organism evidence="8 9">
    <name type="scientific">Sporanaerobacter acetigenes DSM 13106</name>
    <dbReference type="NCBI Taxonomy" id="1123281"/>
    <lineage>
        <taxon>Bacteria</taxon>
        <taxon>Bacillati</taxon>
        <taxon>Bacillota</taxon>
        <taxon>Tissierellia</taxon>
        <taxon>Tissierellales</taxon>
        <taxon>Sporanaerobacteraceae</taxon>
        <taxon>Sporanaerobacter</taxon>
    </lineage>
</organism>
<dbReference type="InterPro" id="IPR052165">
    <property type="entry name" value="Membrane_assoc_protease"/>
</dbReference>
<dbReference type="AlphaFoldDB" id="A0A1M5URU6"/>
<dbReference type="Pfam" id="PF24961">
    <property type="entry name" value="NfeD_membrane"/>
    <property type="match status" value="1"/>
</dbReference>
<dbReference type="InterPro" id="IPR012340">
    <property type="entry name" value="NA-bd_OB-fold"/>
</dbReference>
<dbReference type="InterPro" id="IPR056739">
    <property type="entry name" value="NfeD_membrane"/>
</dbReference>
<reference evidence="8 9" key="1">
    <citation type="submission" date="2016-11" db="EMBL/GenBank/DDBJ databases">
        <authorList>
            <person name="Jaros S."/>
            <person name="Januszkiewicz K."/>
            <person name="Wedrychowicz H."/>
        </authorList>
    </citation>
    <scope>NUCLEOTIDE SEQUENCE [LARGE SCALE GENOMIC DNA]</scope>
    <source>
        <strain evidence="8 9">DSM 13106</strain>
    </source>
</reference>
<dbReference type="PANTHER" id="PTHR33507">
    <property type="entry name" value="INNER MEMBRANE PROTEIN YBBJ"/>
    <property type="match status" value="1"/>
</dbReference>
<evidence type="ECO:0000256" key="1">
    <source>
        <dbReference type="ARBA" id="ARBA00004141"/>
    </source>
</evidence>
<keyword evidence="3 5" id="KW-1133">Transmembrane helix</keyword>
<comment type="subcellular location">
    <subcellularLocation>
        <location evidence="1">Membrane</location>
        <topology evidence="1">Multi-pass membrane protein</topology>
    </subcellularLocation>
</comment>
<evidence type="ECO:0000256" key="2">
    <source>
        <dbReference type="ARBA" id="ARBA00022692"/>
    </source>
</evidence>
<dbReference type="SUPFAM" id="SSF141322">
    <property type="entry name" value="NfeD domain-like"/>
    <property type="match status" value="1"/>
</dbReference>
<feature type="transmembrane region" description="Helical" evidence="5">
    <location>
        <begin position="69"/>
        <end position="89"/>
    </location>
</feature>
<evidence type="ECO:0000256" key="3">
    <source>
        <dbReference type="ARBA" id="ARBA00022989"/>
    </source>
</evidence>
<feature type="transmembrane region" description="Helical" evidence="5">
    <location>
        <begin position="42"/>
        <end position="62"/>
    </location>
</feature>
<sequence length="252" mass="27476">MKKRKVWKILLTVFIILIFVSSLSYCEGNTNSTETEMKIVKIITNPYVSTILLTLGFIGMMIEIFTPGFGIGGIISIISFGLFFGGNMMAGNTEWTSIILFVAGMILLIVEGMVPGFGLPGISGIILVVIGLVLAMNSLQNALMAVSISIIITAIITVILVKYGHKKPYFDKIVLSTEQKNQEGYTSANSKIEYLGKEGIAITELRPSGIIEVEGKRMDALSEGNYISKGSKIKIGKVEGSKIIVRRLENDR</sequence>
<proteinExistence type="predicted"/>
<dbReference type="GO" id="GO:0005886">
    <property type="term" value="C:plasma membrane"/>
    <property type="evidence" value="ECO:0007669"/>
    <property type="project" value="TreeGrafter"/>
</dbReference>
<evidence type="ECO:0000256" key="5">
    <source>
        <dbReference type="SAM" id="Phobius"/>
    </source>
</evidence>
<feature type="domain" description="NfeD-like C-terminal" evidence="6">
    <location>
        <begin position="193"/>
        <end position="247"/>
    </location>
</feature>
<dbReference type="Pfam" id="PF01957">
    <property type="entry name" value="NfeD"/>
    <property type="match status" value="1"/>
</dbReference>
<feature type="domain" description="NfeD integral membrane" evidence="7">
    <location>
        <begin position="47"/>
        <end position="161"/>
    </location>
</feature>
<keyword evidence="2 5" id="KW-0812">Transmembrane</keyword>
<evidence type="ECO:0000259" key="6">
    <source>
        <dbReference type="Pfam" id="PF01957"/>
    </source>
</evidence>
<feature type="transmembrane region" description="Helical" evidence="5">
    <location>
        <begin position="142"/>
        <end position="163"/>
    </location>
</feature>
<dbReference type="STRING" id="1123281.SAMN02745180_00741"/>
<keyword evidence="9" id="KW-1185">Reference proteome</keyword>